<accession>A0A8J2NW11</accession>
<gene>
    <name evidence="2" type="ORF">AFUS01_LOCUS11513</name>
</gene>
<keyword evidence="1" id="KW-0472">Membrane</keyword>
<feature type="transmembrane region" description="Helical" evidence="1">
    <location>
        <begin position="127"/>
        <end position="153"/>
    </location>
</feature>
<keyword evidence="3" id="KW-1185">Reference proteome</keyword>
<reference evidence="2" key="1">
    <citation type="submission" date="2021-06" db="EMBL/GenBank/DDBJ databases">
        <authorList>
            <person name="Hodson N. C."/>
            <person name="Mongue J. A."/>
            <person name="Jaron S. K."/>
        </authorList>
    </citation>
    <scope>NUCLEOTIDE SEQUENCE</scope>
</reference>
<feature type="transmembrane region" description="Helical" evidence="1">
    <location>
        <begin position="159"/>
        <end position="180"/>
    </location>
</feature>
<evidence type="ECO:0000313" key="2">
    <source>
        <dbReference type="EMBL" id="CAG7722374.1"/>
    </source>
</evidence>
<dbReference type="GO" id="GO:0005886">
    <property type="term" value="C:plasma membrane"/>
    <property type="evidence" value="ECO:0007669"/>
    <property type="project" value="TreeGrafter"/>
</dbReference>
<keyword evidence="1" id="KW-1133">Transmembrane helix</keyword>
<dbReference type="AlphaFoldDB" id="A0A8J2NW11"/>
<feature type="transmembrane region" description="Helical" evidence="1">
    <location>
        <begin position="54"/>
        <end position="73"/>
    </location>
</feature>
<dbReference type="EMBL" id="CAJVCH010088643">
    <property type="protein sequence ID" value="CAG7722374.1"/>
    <property type="molecule type" value="Genomic_DNA"/>
</dbReference>
<evidence type="ECO:0000256" key="1">
    <source>
        <dbReference type="SAM" id="Phobius"/>
    </source>
</evidence>
<sequence length="198" mass="23670">MRHRHQVRCSVRTTNKHKTPGVTCNSLLTKMVVLRQFWTPCYWYDDVREALNAIVFYTSMLSVIMITYTWYVLNGGESSQFYMPYFETDQATSLPWVGSFVIIFMLLLFASSILVRHGVQVENRGMMLPWLILIGMILAYQLYVSFWLLYSYYIYLETVLVVLIDWLWMSYNAYVWLAVYSMYQQIQMKQNPSFDYIY</sequence>
<dbReference type="GO" id="GO:0060857">
    <property type="term" value="P:establishment of glial blood-brain barrier"/>
    <property type="evidence" value="ECO:0007669"/>
    <property type="project" value="TreeGrafter"/>
</dbReference>
<keyword evidence="1" id="KW-0812">Transmembrane</keyword>
<evidence type="ECO:0000313" key="3">
    <source>
        <dbReference type="Proteomes" id="UP000708208"/>
    </source>
</evidence>
<proteinExistence type="predicted"/>
<dbReference type="GO" id="GO:0019991">
    <property type="term" value="P:septate junction assembly"/>
    <property type="evidence" value="ECO:0007669"/>
    <property type="project" value="TreeGrafter"/>
</dbReference>
<dbReference type="PANTHER" id="PTHR36694:SF11">
    <property type="entry name" value="LP21121P-RELATED"/>
    <property type="match status" value="1"/>
</dbReference>
<protein>
    <submittedName>
        <fullName evidence="2">Uncharacterized protein</fullName>
    </submittedName>
</protein>
<dbReference type="Proteomes" id="UP000708208">
    <property type="component" value="Unassembled WGS sequence"/>
</dbReference>
<comment type="caution">
    <text evidence="2">The sequence shown here is derived from an EMBL/GenBank/DDBJ whole genome shotgun (WGS) entry which is preliminary data.</text>
</comment>
<name>A0A8J2NW11_9HEXA</name>
<dbReference type="GO" id="GO:0035159">
    <property type="term" value="P:regulation of tube length, open tracheal system"/>
    <property type="evidence" value="ECO:0007669"/>
    <property type="project" value="TreeGrafter"/>
</dbReference>
<dbReference type="OrthoDB" id="6572371at2759"/>
<feature type="transmembrane region" description="Helical" evidence="1">
    <location>
        <begin position="93"/>
        <end position="115"/>
    </location>
</feature>
<organism evidence="2 3">
    <name type="scientific">Allacma fusca</name>
    <dbReference type="NCBI Taxonomy" id="39272"/>
    <lineage>
        <taxon>Eukaryota</taxon>
        <taxon>Metazoa</taxon>
        <taxon>Ecdysozoa</taxon>
        <taxon>Arthropoda</taxon>
        <taxon>Hexapoda</taxon>
        <taxon>Collembola</taxon>
        <taxon>Symphypleona</taxon>
        <taxon>Sminthuridae</taxon>
        <taxon>Allacma</taxon>
    </lineage>
</organism>
<dbReference type="PANTHER" id="PTHR36694">
    <property type="entry name" value="PASIFLORA 1, ISOFORM A-RELATED"/>
    <property type="match status" value="1"/>
</dbReference>